<proteinExistence type="predicted"/>
<dbReference type="EMBL" id="KZ994501">
    <property type="protein sequence ID" value="RKO92774.1"/>
    <property type="molecule type" value="Genomic_DNA"/>
</dbReference>
<organism evidence="2 3">
    <name type="scientific">Blyttiomyces helicus</name>
    <dbReference type="NCBI Taxonomy" id="388810"/>
    <lineage>
        <taxon>Eukaryota</taxon>
        <taxon>Fungi</taxon>
        <taxon>Fungi incertae sedis</taxon>
        <taxon>Chytridiomycota</taxon>
        <taxon>Chytridiomycota incertae sedis</taxon>
        <taxon>Chytridiomycetes</taxon>
        <taxon>Chytridiomycetes incertae sedis</taxon>
        <taxon>Blyttiomyces</taxon>
    </lineage>
</organism>
<evidence type="ECO:0000256" key="1">
    <source>
        <dbReference type="SAM" id="MobiDB-lite"/>
    </source>
</evidence>
<sequence length="251" mass="27603">MKAEASAPRSIRSRSRIRDDGNASTAPDLRGGTDGDGKSSQTSSLKKTARAYSVPDLEMRATTLAMVLGDRVPDDDTPRAVFVYHYDHSDYNFWWPAILVPGLGYRRRNMIRLDHRGDRPFSPLTPPPRPLPLTARSFLWMRYVFSIPPKSLTSFSSIAGFHSDIAVKRALAFFNGEPIPNWKFWPRPGNANGPRRPPRASTATPMGDKLTDNAPAEDGAAVEPTEISFVEQGEVAANPSLQSIPDAAESP</sequence>
<gene>
    <name evidence="2" type="ORF">BDK51DRAFT_42402</name>
</gene>
<evidence type="ECO:0000313" key="3">
    <source>
        <dbReference type="Proteomes" id="UP000269721"/>
    </source>
</evidence>
<evidence type="ECO:0000313" key="2">
    <source>
        <dbReference type="EMBL" id="RKO92774.1"/>
    </source>
</evidence>
<keyword evidence="3" id="KW-1185">Reference proteome</keyword>
<accession>A0A4P9WIY5</accession>
<reference evidence="3" key="1">
    <citation type="journal article" date="2018" name="Nat. Microbiol.">
        <title>Leveraging single-cell genomics to expand the fungal tree of life.</title>
        <authorList>
            <person name="Ahrendt S.R."/>
            <person name="Quandt C.A."/>
            <person name="Ciobanu D."/>
            <person name="Clum A."/>
            <person name="Salamov A."/>
            <person name="Andreopoulos B."/>
            <person name="Cheng J.F."/>
            <person name="Woyke T."/>
            <person name="Pelin A."/>
            <person name="Henrissat B."/>
            <person name="Reynolds N.K."/>
            <person name="Benny G.L."/>
            <person name="Smith M.E."/>
            <person name="James T.Y."/>
            <person name="Grigoriev I.V."/>
        </authorList>
    </citation>
    <scope>NUCLEOTIDE SEQUENCE [LARGE SCALE GENOMIC DNA]</scope>
</reference>
<dbReference type="AlphaFoldDB" id="A0A4P9WIY5"/>
<protein>
    <submittedName>
        <fullName evidence="2">Uncharacterized protein</fullName>
    </submittedName>
</protein>
<feature type="region of interest" description="Disordered" evidence="1">
    <location>
        <begin position="185"/>
        <end position="224"/>
    </location>
</feature>
<feature type="region of interest" description="Disordered" evidence="1">
    <location>
        <begin position="1"/>
        <end position="51"/>
    </location>
</feature>
<name>A0A4P9WIY5_9FUNG</name>
<dbReference type="Proteomes" id="UP000269721">
    <property type="component" value="Unassembled WGS sequence"/>
</dbReference>